<protein>
    <submittedName>
        <fullName evidence="1">Uncharacterized protein</fullName>
    </submittedName>
</protein>
<dbReference type="AlphaFoldDB" id="A0A7J8B1W3"/>
<comment type="caution">
    <text evidence="1">The sequence shown here is derived from an EMBL/GenBank/DDBJ whole genome shotgun (WGS) entry which is preliminary data.</text>
</comment>
<accession>A0A7J8B1W3</accession>
<reference evidence="1 2" key="1">
    <citation type="journal article" date="2020" name="Nature">
        <title>Six reference-quality genomes reveal evolution of bat adaptations.</title>
        <authorList>
            <person name="Jebb D."/>
            <person name="Huang Z."/>
            <person name="Pippel M."/>
            <person name="Hughes G.M."/>
            <person name="Lavrichenko K."/>
            <person name="Devanna P."/>
            <person name="Winkler S."/>
            <person name="Jermiin L.S."/>
            <person name="Skirmuntt E.C."/>
            <person name="Katzourakis A."/>
            <person name="Burkitt-Gray L."/>
            <person name="Ray D.A."/>
            <person name="Sullivan K.A.M."/>
            <person name="Roscito J.G."/>
            <person name="Kirilenko B.M."/>
            <person name="Davalos L.M."/>
            <person name="Corthals A.P."/>
            <person name="Power M.L."/>
            <person name="Jones G."/>
            <person name="Ransome R.D."/>
            <person name="Dechmann D.K.N."/>
            <person name="Locatelli A.G."/>
            <person name="Puechmaille S.J."/>
            <person name="Fedrigo O."/>
            <person name="Jarvis E.D."/>
            <person name="Hiller M."/>
            <person name="Vernes S.C."/>
            <person name="Myers E.W."/>
            <person name="Teeling E.C."/>
        </authorList>
    </citation>
    <scope>NUCLEOTIDE SEQUENCE [LARGE SCALE GENOMIC DNA]</scope>
    <source>
        <strain evidence="1">MPipKuh1</strain>
        <tissue evidence="1">Flight muscle</tissue>
    </source>
</reference>
<dbReference type="EMBL" id="JACAGB010000001">
    <property type="protein sequence ID" value="KAF6392642.1"/>
    <property type="molecule type" value="Genomic_DNA"/>
</dbReference>
<proteinExistence type="predicted"/>
<name>A0A7J8B1W3_PIPKU</name>
<keyword evidence="2" id="KW-1185">Reference proteome</keyword>
<dbReference type="Proteomes" id="UP000558488">
    <property type="component" value="Unassembled WGS sequence"/>
</dbReference>
<sequence>MPALLMSNCSPASLFAPNFPSLPAWSPLTARLCRVDCLQLPSLAGLVPLNCPPLQAWSLSTAFPCWPSCGGHLCPHRGRNFVHSGAILLCVGVMVNLHITLLLDRIEAWCKGGAGWFALKGVPDQGGGSLGCGAVWARSLWWIAGHSSGGPGIWNLLTFYN</sequence>
<gene>
    <name evidence="1" type="ORF">mPipKuh1_007828</name>
</gene>
<evidence type="ECO:0000313" key="1">
    <source>
        <dbReference type="EMBL" id="KAF6392642.1"/>
    </source>
</evidence>
<organism evidence="1 2">
    <name type="scientific">Pipistrellus kuhlii</name>
    <name type="common">Kuhl's pipistrelle</name>
    <dbReference type="NCBI Taxonomy" id="59472"/>
    <lineage>
        <taxon>Eukaryota</taxon>
        <taxon>Metazoa</taxon>
        <taxon>Chordata</taxon>
        <taxon>Craniata</taxon>
        <taxon>Vertebrata</taxon>
        <taxon>Euteleostomi</taxon>
        <taxon>Mammalia</taxon>
        <taxon>Eutheria</taxon>
        <taxon>Laurasiatheria</taxon>
        <taxon>Chiroptera</taxon>
        <taxon>Yangochiroptera</taxon>
        <taxon>Vespertilionidae</taxon>
        <taxon>Pipistrellus</taxon>
    </lineage>
</organism>
<evidence type="ECO:0000313" key="2">
    <source>
        <dbReference type="Proteomes" id="UP000558488"/>
    </source>
</evidence>